<dbReference type="CDD" id="cd03454">
    <property type="entry name" value="YdeM"/>
    <property type="match status" value="1"/>
</dbReference>
<dbReference type="InterPro" id="IPR029069">
    <property type="entry name" value="HotDog_dom_sf"/>
</dbReference>
<keyword evidence="4" id="KW-1185">Reference proteome</keyword>
<evidence type="ECO:0000259" key="2">
    <source>
        <dbReference type="Pfam" id="PF01575"/>
    </source>
</evidence>
<dbReference type="Pfam" id="PF01575">
    <property type="entry name" value="MaoC_dehydratas"/>
    <property type="match status" value="1"/>
</dbReference>
<dbReference type="PANTHER" id="PTHR43664:SF1">
    <property type="entry name" value="BETA-METHYLMALYL-COA DEHYDRATASE"/>
    <property type="match status" value="1"/>
</dbReference>
<dbReference type="AlphaFoldDB" id="A0A6P2BNQ1"/>
<dbReference type="SUPFAM" id="SSF54637">
    <property type="entry name" value="Thioesterase/thiol ester dehydrase-isomerase"/>
    <property type="match status" value="1"/>
</dbReference>
<organism evidence="3 4">
    <name type="scientific">Trebonia kvetii</name>
    <dbReference type="NCBI Taxonomy" id="2480626"/>
    <lineage>
        <taxon>Bacteria</taxon>
        <taxon>Bacillati</taxon>
        <taxon>Actinomycetota</taxon>
        <taxon>Actinomycetes</taxon>
        <taxon>Streptosporangiales</taxon>
        <taxon>Treboniaceae</taxon>
        <taxon>Trebonia</taxon>
    </lineage>
</organism>
<dbReference type="Proteomes" id="UP000460272">
    <property type="component" value="Unassembled WGS sequence"/>
</dbReference>
<protein>
    <submittedName>
        <fullName evidence="3">MaoC family dehydratase</fullName>
    </submittedName>
</protein>
<sequence>MDCGSFTLSEADIIAFASQYDPQPFHVDPVGAKDGPYGGLIASGWHTVSATMRKLVEFYVSAESGLGAAGVDEIRWPRPVRPGDTLHVRATVLEARRSSSKPDRGIVRGTVEVTNQDGDVAMTLTAINFVLLRDPSA</sequence>
<dbReference type="OrthoDB" id="9797938at2"/>
<proteinExistence type="inferred from homology"/>
<name>A0A6P2BNQ1_9ACTN</name>
<dbReference type="PANTHER" id="PTHR43664">
    <property type="entry name" value="MONOAMINE OXIDASE-RELATED"/>
    <property type="match status" value="1"/>
</dbReference>
<accession>A0A6P2BNQ1</accession>
<reference evidence="3 4" key="1">
    <citation type="submission" date="2018-11" db="EMBL/GenBank/DDBJ databases">
        <title>Trebonia kvetii gen.nov., sp.nov., a novel acidophilic actinobacterium, and proposal of the new actinobacterial family Treboniaceae fam. nov.</title>
        <authorList>
            <person name="Rapoport D."/>
            <person name="Sagova-Mareckova M."/>
            <person name="Sedlacek I."/>
            <person name="Provaznik J."/>
            <person name="Kralova S."/>
            <person name="Pavlinic D."/>
            <person name="Benes V."/>
            <person name="Kopecky J."/>
        </authorList>
    </citation>
    <scope>NUCLEOTIDE SEQUENCE [LARGE SCALE GENOMIC DNA]</scope>
    <source>
        <strain evidence="3 4">15Tr583</strain>
    </source>
</reference>
<dbReference type="InterPro" id="IPR052342">
    <property type="entry name" value="MCH/BMMD"/>
</dbReference>
<comment type="similarity">
    <text evidence="1">Belongs to the enoyl-CoA hydratase/isomerase family.</text>
</comment>
<feature type="domain" description="MaoC-like" evidence="2">
    <location>
        <begin position="6"/>
        <end position="102"/>
    </location>
</feature>
<dbReference type="Gene3D" id="3.10.129.10">
    <property type="entry name" value="Hotdog Thioesterase"/>
    <property type="match status" value="1"/>
</dbReference>
<dbReference type="InterPro" id="IPR002539">
    <property type="entry name" value="MaoC-like_dom"/>
</dbReference>
<gene>
    <name evidence="3" type="ORF">EAS64_40975</name>
</gene>
<comment type="caution">
    <text evidence="3">The sequence shown here is derived from an EMBL/GenBank/DDBJ whole genome shotgun (WGS) entry which is preliminary data.</text>
</comment>
<dbReference type="EMBL" id="RPFW01000012">
    <property type="protein sequence ID" value="TVY99742.1"/>
    <property type="molecule type" value="Genomic_DNA"/>
</dbReference>
<evidence type="ECO:0000313" key="4">
    <source>
        <dbReference type="Proteomes" id="UP000460272"/>
    </source>
</evidence>
<evidence type="ECO:0000256" key="1">
    <source>
        <dbReference type="ARBA" id="ARBA00005254"/>
    </source>
</evidence>
<evidence type="ECO:0000313" key="3">
    <source>
        <dbReference type="EMBL" id="TVY99742.1"/>
    </source>
</evidence>